<evidence type="ECO:0000256" key="1">
    <source>
        <dbReference type="SAM" id="Coils"/>
    </source>
</evidence>
<comment type="caution">
    <text evidence="3">The sequence shown here is derived from an EMBL/GenBank/DDBJ whole genome shotgun (WGS) entry which is preliminary data.</text>
</comment>
<keyword evidence="1" id="KW-0175">Coiled coil</keyword>
<evidence type="ECO:0000313" key="4">
    <source>
        <dbReference type="Proteomes" id="UP000284853"/>
    </source>
</evidence>
<gene>
    <name evidence="3" type="ORF">CKQ54_23300</name>
</gene>
<feature type="region of interest" description="Disordered" evidence="2">
    <location>
        <begin position="308"/>
        <end position="333"/>
    </location>
</feature>
<accession>A0ABX9PN63</accession>
<proteinExistence type="predicted"/>
<evidence type="ECO:0000313" key="3">
    <source>
        <dbReference type="EMBL" id="RKF66323.1"/>
    </source>
</evidence>
<protein>
    <submittedName>
        <fullName evidence="3">Phage portal protein</fullName>
    </submittedName>
</protein>
<sequence length="333" mass="36180">MNERDMSLLKAVGEAVKEQLAVVQQKYESALSAQSQEIENLKEKVKMVSAASPDEAAIARAVLAQIAVPVAPELPDIQQLVKDAVSTIQLPEAPKAPELPDIEGMINKAVDRIQIPQPALPDVEQLVKDAVSAIQLPEAPKAPELPDIEGMIEKAVNGIQIPPPKLPDIQQMVKEAVSALPSPKDGDPGEDGKDALQLEIMPCIDEEKSYPRGSYAIHHGGLWRSYQKTTGLNGWECLVDGISSVDISQANEREFTITAQLASGTKTEKSFSIPVMIYRDIFKDGEKYLPGDSVTWAGSVWYCHAETTDKPGEPSSKGWKLAVKRGRDARAKS</sequence>
<reference evidence="3 4" key="1">
    <citation type="submission" date="2017-08" db="EMBL/GenBank/DDBJ databases">
        <title>Comparative genomics of bacteria isolated from necrotic lesions of AOD affected trees.</title>
        <authorList>
            <person name="Doonan J."/>
            <person name="Denman S."/>
            <person name="Mcdonald J.E."/>
        </authorList>
    </citation>
    <scope>NUCLEOTIDE SEQUENCE [LARGE SCALE GENOMIC DNA]</scope>
    <source>
        <strain evidence="3 4">CIP 105588</strain>
    </source>
</reference>
<organism evidence="3 4">
    <name type="scientific">Rahnella variigena</name>
    <dbReference type="NCBI Taxonomy" id="574964"/>
    <lineage>
        <taxon>Bacteria</taxon>
        <taxon>Pseudomonadati</taxon>
        <taxon>Pseudomonadota</taxon>
        <taxon>Gammaproteobacteria</taxon>
        <taxon>Enterobacterales</taxon>
        <taxon>Yersiniaceae</taxon>
        <taxon>Rahnella</taxon>
    </lineage>
</organism>
<dbReference type="EMBL" id="NSDJ01000002">
    <property type="protein sequence ID" value="RKF66323.1"/>
    <property type="molecule type" value="Genomic_DNA"/>
</dbReference>
<evidence type="ECO:0000256" key="2">
    <source>
        <dbReference type="SAM" id="MobiDB-lite"/>
    </source>
</evidence>
<feature type="coiled-coil region" evidence="1">
    <location>
        <begin position="24"/>
        <end position="51"/>
    </location>
</feature>
<keyword evidence="4" id="KW-1185">Reference proteome</keyword>
<dbReference type="Proteomes" id="UP000284853">
    <property type="component" value="Unassembled WGS sequence"/>
</dbReference>
<name>A0ABX9PN63_9GAMM</name>